<keyword evidence="4 9" id="KW-0479">Metal-binding</keyword>
<dbReference type="PROSITE" id="PS50255">
    <property type="entry name" value="CYTOCHROME_B5_2"/>
    <property type="match status" value="1"/>
</dbReference>
<evidence type="ECO:0000256" key="8">
    <source>
        <dbReference type="ARBA" id="ARBA00038168"/>
    </source>
</evidence>
<evidence type="ECO:0000256" key="9">
    <source>
        <dbReference type="RuleBase" id="RU362121"/>
    </source>
</evidence>
<keyword evidence="6 9" id="KW-0408">Iron</keyword>
<dbReference type="STRING" id="1841481.ENSSLDP00000027186"/>
<evidence type="ECO:0000313" key="13">
    <source>
        <dbReference type="Proteomes" id="UP000261360"/>
    </source>
</evidence>
<dbReference type="InterPro" id="IPR018506">
    <property type="entry name" value="Cyt_B5_heme-BS"/>
</dbReference>
<protein>
    <submittedName>
        <fullName evidence="12">Cytochrome b5 type B</fullName>
    </submittedName>
</protein>
<evidence type="ECO:0000256" key="4">
    <source>
        <dbReference type="ARBA" id="ARBA00022723"/>
    </source>
</evidence>
<feature type="compositionally biased region" description="Polar residues" evidence="10">
    <location>
        <begin position="8"/>
        <end position="20"/>
    </location>
</feature>
<dbReference type="PROSITE" id="PS00191">
    <property type="entry name" value="CYTOCHROME_B5_1"/>
    <property type="match status" value="1"/>
</dbReference>
<evidence type="ECO:0000256" key="7">
    <source>
        <dbReference type="ARBA" id="ARBA00023136"/>
    </source>
</evidence>
<dbReference type="GO" id="GO:0016020">
    <property type="term" value="C:membrane"/>
    <property type="evidence" value="ECO:0007669"/>
    <property type="project" value="UniProtKB-SubCell"/>
</dbReference>
<keyword evidence="3 9" id="KW-0812">Transmembrane</keyword>
<dbReference type="PANTHER" id="PTHR19359">
    <property type="entry name" value="CYTOCHROME B5"/>
    <property type="match status" value="1"/>
</dbReference>
<evidence type="ECO:0000313" key="12">
    <source>
        <dbReference type="Ensembl" id="ENSSLDP00000027186.1"/>
    </source>
</evidence>
<feature type="region of interest" description="Disordered" evidence="10">
    <location>
        <begin position="1"/>
        <end position="29"/>
    </location>
</feature>
<dbReference type="InterPro" id="IPR050668">
    <property type="entry name" value="Cytochrome_b5"/>
</dbReference>
<keyword evidence="5" id="KW-0249">Electron transport</keyword>
<comment type="similarity">
    <text evidence="8 9">Belongs to the cytochrome b5 family.</text>
</comment>
<sequence length="160" mass="18093">MGEEINDNLINTDNGSASKTNCEENGDTVGSDEKCYTLEEIRLHNMSNDTWLIVHDKVYDITSFLEEHPGGEEVLLEQAGADATESFEDVGHSTDAREMLQHYYIGELHMDDRKKDNTKDEGQVTNSGDYSSWTMWLIPAIAAAVVGIMYRYYVFEHKSS</sequence>
<evidence type="ECO:0000256" key="2">
    <source>
        <dbReference type="ARBA" id="ARBA00022617"/>
    </source>
</evidence>
<dbReference type="PRINTS" id="PR00363">
    <property type="entry name" value="CYTOCHROMEB5"/>
</dbReference>
<dbReference type="SUPFAM" id="SSF55856">
    <property type="entry name" value="Cytochrome b5-like heme/steroid binding domain"/>
    <property type="match status" value="1"/>
</dbReference>
<dbReference type="InterPro" id="IPR001199">
    <property type="entry name" value="Cyt_B5-like_heme/steroid-bd"/>
</dbReference>
<reference evidence="12" key="1">
    <citation type="submission" date="2025-08" db="UniProtKB">
        <authorList>
            <consortium name="Ensembl"/>
        </authorList>
    </citation>
    <scope>IDENTIFICATION</scope>
</reference>
<dbReference type="Proteomes" id="UP000261360">
    <property type="component" value="Unplaced"/>
</dbReference>
<dbReference type="AlphaFoldDB" id="A0A3B4YGB4"/>
<dbReference type="GO" id="GO:0046872">
    <property type="term" value="F:metal ion binding"/>
    <property type="evidence" value="ECO:0007669"/>
    <property type="project" value="UniProtKB-UniRule"/>
</dbReference>
<dbReference type="Ensembl" id="ENSSLDT00000028021.1">
    <property type="protein sequence ID" value="ENSSLDP00000027186.1"/>
    <property type="gene ID" value="ENSSLDG00000021112.1"/>
</dbReference>
<keyword evidence="7 9" id="KW-0472">Membrane</keyword>
<dbReference type="PANTHER" id="PTHR19359:SF95">
    <property type="entry name" value="CYTOCHROME B5 TYPE B"/>
    <property type="match status" value="1"/>
</dbReference>
<evidence type="ECO:0000256" key="3">
    <source>
        <dbReference type="ARBA" id="ARBA00022692"/>
    </source>
</evidence>
<evidence type="ECO:0000256" key="6">
    <source>
        <dbReference type="ARBA" id="ARBA00023004"/>
    </source>
</evidence>
<feature type="transmembrane region" description="Helical" evidence="9">
    <location>
        <begin position="133"/>
        <end position="154"/>
    </location>
</feature>
<evidence type="ECO:0000256" key="1">
    <source>
        <dbReference type="ARBA" id="ARBA00004370"/>
    </source>
</evidence>
<dbReference type="FunFam" id="3.10.120.10:FF:000002">
    <property type="entry name" value="Cytochrome b5 type B"/>
    <property type="match status" value="1"/>
</dbReference>
<evidence type="ECO:0000259" key="11">
    <source>
        <dbReference type="PROSITE" id="PS50255"/>
    </source>
</evidence>
<dbReference type="GeneTree" id="ENSGT00940000155584"/>
<organism evidence="12 13">
    <name type="scientific">Seriola lalandi dorsalis</name>
    <dbReference type="NCBI Taxonomy" id="1841481"/>
    <lineage>
        <taxon>Eukaryota</taxon>
        <taxon>Metazoa</taxon>
        <taxon>Chordata</taxon>
        <taxon>Craniata</taxon>
        <taxon>Vertebrata</taxon>
        <taxon>Euteleostomi</taxon>
        <taxon>Actinopterygii</taxon>
        <taxon>Neopterygii</taxon>
        <taxon>Teleostei</taxon>
        <taxon>Neoteleostei</taxon>
        <taxon>Acanthomorphata</taxon>
        <taxon>Carangaria</taxon>
        <taxon>Carangiformes</taxon>
        <taxon>Carangidae</taxon>
        <taxon>Seriola</taxon>
    </lineage>
</organism>
<dbReference type="Gene3D" id="3.10.120.10">
    <property type="entry name" value="Cytochrome b5-like heme/steroid binding domain"/>
    <property type="match status" value="1"/>
</dbReference>
<dbReference type="InterPro" id="IPR036400">
    <property type="entry name" value="Cyt_B5-like_heme/steroid_sf"/>
</dbReference>
<dbReference type="GO" id="GO:0020037">
    <property type="term" value="F:heme binding"/>
    <property type="evidence" value="ECO:0007669"/>
    <property type="project" value="UniProtKB-UniRule"/>
</dbReference>
<keyword evidence="5" id="KW-0813">Transport</keyword>
<evidence type="ECO:0000256" key="5">
    <source>
        <dbReference type="ARBA" id="ARBA00022982"/>
    </source>
</evidence>
<feature type="domain" description="Cytochrome b5 heme-binding" evidence="11">
    <location>
        <begin position="33"/>
        <end position="109"/>
    </location>
</feature>
<keyword evidence="9" id="KW-1133">Transmembrane helix</keyword>
<comment type="subcellular location">
    <subcellularLocation>
        <location evidence="1">Membrane</location>
    </subcellularLocation>
</comment>
<accession>A0A3B4YGB4</accession>
<dbReference type="SMART" id="SM01117">
    <property type="entry name" value="Cyt-b5"/>
    <property type="match status" value="1"/>
</dbReference>
<proteinExistence type="inferred from homology"/>
<name>A0A3B4YGB4_SERLL</name>
<evidence type="ECO:0000256" key="10">
    <source>
        <dbReference type="SAM" id="MobiDB-lite"/>
    </source>
</evidence>
<keyword evidence="13" id="KW-1185">Reference proteome</keyword>
<dbReference type="Pfam" id="PF00173">
    <property type="entry name" value="Cyt-b5"/>
    <property type="match status" value="1"/>
</dbReference>
<reference evidence="12" key="2">
    <citation type="submission" date="2025-09" db="UniProtKB">
        <authorList>
            <consortium name="Ensembl"/>
        </authorList>
    </citation>
    <scope>IDENTIFICATION</scope>
</reference>
<dbReference type="GO" id="GO:0016491">
    <property type="term" value="F:oxidoreductase activity"/>
    <property type="evidence" value="ECO:0007669"/>
    <property type="project" value="Ensembl"/>
</dbReference>
<keyword evidence="2 9" id="KW-0349">Heme</keyword>